<evidence type="ECO:0000313" key="6">
    <source>
        <dbReference type="Proteomes" id="UP000658656"/>
    </source>
</evidence>
<reference evidence="5" key="2">
    <citation type="submission" date="2020-09" db="EMBL/GenBank/DDBJ databases">
        <authorList>
            <person name="Sun Q."/>
            <person name="Zhou Y."/>
        </authorList>
    </citation>
    <scope>NUCLEOTIDE SEQUENCE</scope>
    <source>
        <strain evidence="5">CGMCC 4.7679</strain>
    </source>
</reference>
<comment type="caution">
    <text evidence="5">The sequence shown here is derived from an EMBL/GenBank/DDBJ whole genome shotgun (WGS) entry which is preliminary data.</text>
</comment>
<accession>A0A8H9MFE5</accession>
<keyword evidence="2" id="KW-0238">DNA-binding</keyword>
<evidence type="ECO:0000259" key="4">
    <source>
        <dbReference type="PROSITE" id="PS01124"/>
    </source>
</evidence>
<dbReference type="Proteomes" id="UP000658656">
    <property type="component" value="Unassembled WGS sequence"/>
</dbReference>
<name>A0A8H9MFE5_9PSEU</name>
<dbReference type="PANTHER" id="PTHR46796:SF15">
    <property type="entry name" value="BLL1074 PROTEIN"/>
    <property type="match status" value="1"/>
</dbReference>
<evidence type="ECO:0000256" key="2">
    <source>
        <dbReference type="ARBA" id="ARBA00023125"/>
    </source>
</evidence>
<keyword evidence="6" id="KW-1185">Reference proteome</keyword>
<dbReference type="RefSeq" id="WP_145938514.1">
    <property type="nucleotide sequence ID" value="NZ_BNAV01000019.1"/>
</dbReference>
<dbReference type="Gene3D" id="1.10.10.60">
    <property type="entry name" value="Homeodomain-like"/>
    <property type="match status" value="1"/>
</dbReference>
<dbReference type="GO" id="GO:0043565">
    <property type="term" value="F:sequence-specific DNA binding"/>
    <property type="evidence" value="ECO:0007669"/>
    <property type="project" value="InterPro"/>
</dbReference>
<sequence>MSSYRERPGSGAVRCWWEQRAGSGGVQRVVPDGCADVIVFADGEAVFAGPASEVDLVPLPAGAHLRGVRFRTEAIGAVLRLPAHELRDETVPLSAILPDAVARRVAEQVWAGVPPEALRPAPVDERVREAVRRLWRAEAGVGGAAAELDLTERHLRRLFLEHTGLSPKAVQRVGRFQRFLRAAERAPAALADLAAAAGYADQAHLAREVRALAGLAPRDLLRERGVAR</sequence>
<evidence type="ECO:0000256" key="3">
    <source>
        <dbReference type="ARBA" id="ARBA00023163"/>
    </source>
</evidence>
<dbReference type="InterPro" id="IPR046532">
    <property type="entry name" value="DUF6597"/>
</dbReference>
<gene>
    <name evidence="5" type="ORF">GCM10017566_69970</name>
</gene>
<dbReference type="Pfam" id="PF20240">
    <property type="entry name" value="DUF6597"/>
    <property type="match status" value="1"/>
</dbReference>
<dbReference type="InterPro" id="IPR018060">
    <property type="entry name" value="HTH_AraC"/>
</dbReference>
<organism evidence="5 6">
    <name type="scientific">Amycolatopsis bartoniae</name>
    <dbReference type="NCBI Taxonomy" id="941986"/>
    <lineage>
        <taxon>Bacteria</taxon>
        <taxon>Bacillati</taxon>
        <taxon>Actinomycetota</taxon>
        <taxon>Actinomycetes</taxon>
        <taxon>Pseudonocardiales</taxon>
        <taxon>Pseudonocardiaceae</taxon>
        <taxon>Amycolatopsis</taxon>
    </lineage>
</organism>
<dbReference type="Pfam" id="PF12833">
    <property type="entry name" value="HTH_18"/>
    <property type="match status" value="1"/>
</dbReference>
<dbReference type="PANTHER" id="PTHR46796">
    <property type="entry name" value="HTH-TYPE TRANSCRIPTIONAL ACTIVATOR RHAS-RELATED"/>
    <property type="match status" value="1"/>
</dbReference>
<dbReference type="SMART" id="SM00342">
    <property type="entry name" value="HTH_ARAC"/>
    <property type="match status" value="1"/>
</dbReference>
<dbReference type="EMBL" id="BNAV01000019">
    <property type="protein sequence ID" value="GHF86093.1"/>
    <property type="molecule type" value="Genomic_DNA"/>
</dbReference>
<evidence type="ECO:0000313" key="5">
    <source>
        <dbReference type="EMBL" id="GHF86093.1"/>
    </source>
</evidence>
<feature type="domain" description="HTH araC/xylS-type" evidence="4">
    <location>
        <begin position="125"/>
        <end position="223"/>
    </location>
</feature>
<dbReference type="PROSITE" id="PS01124">
    <property type="entry name" value="HTH_ARAC_FAMILY_2"/>
    <property type="match status" value="1"/>
</dbReference>
<dbReference type="GO" id="GO:0003700">
    <property type="term" value="F:DNA-binding transcription factor activity"/>
    <property type="evidence" value="ECO:0007669"/>
    <property type="project" value="InterPro"/>
</dbReference>
<evidence type="ECO:0000256" key="1">
    <source>
        <dbReference type="ARBA" id="ARBA00023015"/>
    </source>
</evidence>
<dbReference type="AlphaFoldDB" id="A0A8H9MFE5"/>
<dbReference type="InterPro" id="IPR050204">
    <property type="entry name" value="AraC_XylS_family_regulators"/>
</dbReference>
<protein>
    <submittedName>
        <fullName evidence="5">AraC family transcriptional regulator</fullName>
    </submittedName>
</protein>
<dbReference type="OrthoDB" id="2559672at2"/>
<proteinExistence type="predicted"/>
<reference evidence="5" key="1">
    <citation type="journal article" date="2014" name="Int. J. Syst. Evol. Microbiol.">
        <title>Complete genome sequence of Corynebacterium casei LMG S-19264T (=DSM 44701T), isolated from a smear-ripened cheese.</title>
        <authorList>
            <consortium name="US DOE Joint Genome Institute (JGI-PGF)"/>
            <person name="Walter F."/>
            <person name="Albersmeier A."/>
            <person name="Kalinowski J."/>
            <person name="Ruckert C."/>
        </authorList>
    </citation>
    <scope>NUCLEOTIDE SEQUENCE</scope>
    <source>
        <strain evidence="5">CGMCC 4.7679</strain>
    </source>
</reference>
<keyword evidence="1" id="KW-0805">Transcription regulation</keyword>
<keyword evidence="3" id="KW-0804">Transcription</keyword>